<comment type="caution">
    <text evidence="1">The sequence shown here is derived from an EMBL/GenBank/DDBJ whole genome shotgun (WGS) entry which is preliminary data.</text>
</comment>
<evidence type="ECO:0000313" key="1">
    <source>
        <dbReference type="EMBL" id="KAH6932755.1"/>
    </source>
</evidence>
<keyword evidence="2" id="KW-1185">Reference proteome</keyword>
<reference evidence="1" key="1">
    <citation type="submission" date="2020-05" db="EMBL/GenBank/DDBJ databases">
        <title>Large-scale comparative analyses of tick genomes elucidate their genetic diversity and vector capacities.</title>
        <authorList>
            <person name="Jia N."/>
            <person name="Wang J."/>
            <person name="Shi W."/>
            <person name="Du L."/>
            <person name="Sun Y."/>
            <person name="Zhan W."/>
            <person name="Jiang J."/>
            <person name="Wang Q."/>
            <person name="Zhang B."/>
            <person name="Ji P."/>
            <person name="Sakyi L.B."/>
            <person name="Cui X."/>
            <person name="Yuan T."/>
            <person name="Jiang B."/>
            <person name="Yang W."/>
            <person name="Lam T.T.-Y."/>
            <person name="Chang Q."/>
            <person name="Ding S."/>
            <person name="Wang X."/>
            <person name="Zhu J."/>
            <person name="Ruan X."/>
            <person name="Zhao L."/>
            <person name="Wei J."/>
            <person name="Que T."/>
            <person name="Du C."/>
            <person name="Cheng J."/>
            <person name="Dai P."/>
            <person name="Han X."/>
            <person name="Huang E."/>
            <person name="Gao Y."/>
            <person name="Liu J."/>
            <person name="Shao H."/>
            <person name="Ye R."/>
            <person name="Li L."/>
            <person name="Wei W."/>
            <person name="Wang X."/>
            <person name="Wang C."/>
            <person name="Yang T."/>
            <person name="Huo Q."/>
            <person name="Li W."/>
            <person name="Guo W."/>
            <person name="Chen H."/>
            <person name="Zhou L."/>
            <person name="Ni X."/>
            <person name="Tian J."/>
            <person name="Zhou Y."/>
            <person name="Sheng Y."/>
            <person name="Liu T."/>
            <person name="Pan Y."/>
            <person name="Xia L."/>
            <person name="Li J."/>
            <person name="Zhao F."/>
            <person name="Cao W."/>
        </authorList>
    </citation>
    <scope>NUCLEOTIDE SEQUENCE</scope>
    <source>
        <strain evidence="1">Hyas-2018</strain>
    </source>
</reference>
<evidence type="ECO:0000313" key="2">
    <source>
        <dbReference type="Proteomes" id="UP000821845"/>
    </source>
</evidence>
<name>A0ACB7SDH4_HYAAI</name>
<accession>A0ACB7SDH4</accession>
<gene>
    <name evidence="1" type="ORF">HPB50_009193</name>
</gene>
<dbReference type="Proteomes" id="UP000821845">
    <property type="component" value="Chromosome 4"/>
</dbReference>
<proteinExistence type="predicted"/>
<protein>
    <submittedName>
        <fullName evidence="1">Uncharacterized protein</fullName>
    </submittedName>
</protein>
<sequence length="114" mass="12958">MVGCAMTLRAQYRLWWSQQLGALCHRVHLRNGAATERPQDRHPVQQKVPPYLPLPLPRRVAADVAGALISPWCVYMATERRSIPPLQWGNGLTFSQRPFAGPLLLWSASWWSLT</sequence>
<organism evidence="1 2">
    <name type="scientific">Hyalomma asiaticum</name>
    <name type="common">Tick</name>
    <dbReference type="NCBI Taxonomy" id="266040"/>
    <lineage>
        <taxon>Eukaryota</taxon>
        <taxon>Metazoa</taxon>
        <taxon>Ecdysozoa</taxon>
        <taxon>Arthropoda</taxon>
        <taxon>Chelicerata</taxon>
        <taxon>Arachnida</taxon>
        <taxon>Acari</taxon>
        <taxon>Parasitiformes</taxon>
        <taxon>Ixodida</taxon>
        <taxon>Ixodoidea</taxon>
        <taxon>Ixodidae</taxon>
        <taxon>Hyalomminae</taxon>
        <taxon>Hyalomma</taxon>
    </lineage>
</organism>
<dbReference type="EMBL" id="CM023484">
    <property type="protein sequence ID" value="KAH6932755.1"/>
    <property type="molecule type" value="Genomic_DNA"/>
</dbReference>